<keyword evidence="3" id="KW-0472">Membrane</keyword>
<reference evidence="5 6" key="1">
    <citation type="submission" date="2021-02" db="EMBL/GenBank/DDBJ databases">
        <title>Taxonomically Unique Crown Gall-Associated Xanthomonas Stains Have Deficiency in Virulence Repertories.</title>
        <authorList>
            <person name="Mafakheri H."/>
            <person name="Taghavi S.M."/>
            <person name="Dimkic I."/>
            <person name="Nemanja K."/>
            <person name="Osdaghi E."/>
        </authorList>
    </citation>
    <scope>NUCLEOTIDE SEQUENCE [LARGE SCALE GENOMIC DNA]</scope>
    <source>
        <strain evidence="5 6">FX4</strain>
    </source>
</reference>
<dbReference type="InterPro" id="IPR029787">
    <property type="entry name" value="Nucleotide_cyclase"/>
</dbReference>
<dbReference type="PANTHER" id="PTHR45138">
    <property type="entry name" value="REGULATORY COMPONENTS OF SENSORY TRANSDUCTION SYSTEM"/>
    <property type="match status" value="1"/>
</dbReference>
<keyword evidence="3" id="KW-0812">Transmembrane</keyword>
<dbReference type="NCBIfam" id="TIGR00254">
    <property type="entry name" value="GGDEF"/>
    <property type="match status" value="1"/>
</dbReference>
<keyword evidence="6" id="KW-1185">Reference proteome</keyword>
<keyword evidence="3" id="KW-1133">Transmembrane helix</keyword>
<dbReference type="SMART" id="SM00267">
    <property type="entry name" value="GGDEF"/>
    <property type="match status" value="1"/>
</dbReference>
<name>A0ABS3AXZ9_9XANT</name>
<evidence type="ECO:0000313" key="5">
    <source>
        <dbReference type="EMBL" id="MBN6101239.1"/>
    </source>
</evidence>
<dbReference type="InterPro" id="IPR000160">
    <property type="entry name" value="GGDEF_dom"/>
</dbReference>
<comment type="catalytic activity">
    <reaction evidence="2">
        <text>2 GTP = 3',3'-c-di-GMP + 2 diphosphate</text>
        <dbReference type="Rhea" id="RHEA:24898"/>
        <dbReference type="ChEBI" id="CHEBI:33019"/>
        <dbReference type="ChEBI" id="CHEBI:37565"/>
        <dbReference type="ChEBI" id="CHEBI:58805"/>
        <dbReference type="EC" id="2.7.7.65"/>
    </reaction>
</comment>
<protein>
    <recommendedName>
        <fullName evidence="1">diguanylate cyclase</fullName>
        <ecNumber evidence="1">2.7.7.65</ecNumber>
    </recommendedName>
</protein>
<dbReference type="EC" id="2.7.7.65" evidence="1"/>
<feature type="transmembrane region" description="Helical" evidence="3">
    <location>
        <begin position="12"/>
        <end position="30"/>
    </location>
</feature>
<evidence type="ECO:0000256" key="1">
    <source>
        <dbReference type="ARBA" id="ARBA00012528"/>
    </source>
</evidence>
<dbReference type="Gene3D" id="3.30.70.270">
    <property type="match status" value="1"/>
</dbReference>
<dbReference type="SUPFAM" id="SSF55073">
    <property type="entry name" value="Nucleotide cyclase"/>
    <property type="match status" value="1"/>
</dbReference>
<feature type="transmembrane region" description="Helical" evidence="3">
    <location>
        <begin position="97"/>
        <end position="118"/>
    </location>
</feature>
<accession>A0ABS3AXZ9</accession>
<dbReference type="RefSeq" id="WP_179565177.1">
    <property type="nucleotide sequence ID" value="NZ_JACSQX010000001.1"/>
</dbReference>
<feature type="transmembrane region" description="Helical" evidence="3">
    <location>
        <begin position="36"/>
        <end position="55"/>
    </location>
</feature>
<dbReference type="PANTHER" id="PTHR45138:SF9">
    <property type="entry name" value="DIGUANYLATE CYCLASE DGCM-RELATED"/>
    <property type="match status" value="1"/>
</dbReference>
<evidence type="ECO:0000313" key="6">
    <source>
        <dbReference type="Proteomes" id="UP000695802"/>
    </source>
</evidence>
<dbReference type="EMBL" id="JAFIWB010000002">
    <property type="protein sequence ID" value="MBN6101239.1"/>
    <property type="molecule type" value="Genomic_DNA"/>
</dbReference>
<evidence type="ECO:0000256" key="3">
    <source>
        <dbReference type="SAM" id="Phobius"/>
    </source>
</evidence>
<dbReference type="CDD" id="cd01949">
    <property type="entry name" value="GGDEF"/>
    <property type="match status" value="1"/>
</dbReference>
<sequence>MRRHFRLGIIKILGPTTAAVLLLFGAYQWLQGHAWSAAAGATLAGLAALATSLALRRGDGRMDALLTLSWLLGSALASHALHQAAVPWLYLAMMSNFFVVARGVGLACNATLIVIMLVTPGTLLGTEHTFSLLAVSLLITGLGYVLSLRLEGDRVQLEQLASNDALTGLPNRRMLERSLSQRVADARRKPRRHGLIVIDIDHFKEVNDLYGHAAGDRTLAELAALLRFQVRAPDEVFRFGGEEFVVVTRVQSRSELAAFTKRLHQVTREALRGPGGRISVSLGAAMLCGEQHWQDWFSRADAALYHAKNGGRDTYVIADDLIEG</sequence>
<organism evidence="5 6">
    <name type="scientific">Xanthomonas bonasiae</name>
    <dbReference type="NCBI Taxonomy" id="2810351"/>
    <lineage>
        <taxon>Bacteria</taxon>
        <taxon>Pseudomonadati</taxon>
        <taxon>Pseudomonadota</taxon>
        <taxon>Gammaproteobacteria</taxon>
        <taxon>Lysobacterales</taxon>
        <taxon>Lysobacteraceae</taxon>
        <taxon>Xanthomonas</taxon>
    </lineage>
</organism>
<evidence type="ECO:0000256" key="2">
    <source>
        <dbReference type="ARBA" id="ARBA00034247"/>
    </source>
</evidence>
<dbReference type="Proteomes" id="UP000695802">
    <property type="component" value="Unassembled WGS sequence"/>
</dbReference>
<dbReference type="Pfam" id="PF00990">
    <property type="entry name" value="GGDEF"/>
    <property type="match status" value="1"/>
</dbReference>
<evidence type="ECO:0000259" key="4">
    <source>
        <dbReference type="PROSITE" id="PS50887"/>
    </source>
</evidence>
<feature type="transmembrane region" description="Helical" evidence="3">
    <location>
        <begin position="130"/>
        <end position="150"/>
    </location>
</feature>
<proteinExistence type="predicted"/>
<dbReference type="InterPro" id="IPR043128">
    <property type="entry name" value="Rev_trsase/Diguanyl_cyclase"/>
</dbReference>
<dbReference type="PROSITE" id="PS50887">
    <property type="entry name" value="GGDEF"/>
    <property type="match status" value="1"/>
</dbReference>
<dbReference type="InterPro" id="IPR050469">
    <property type="entry name" value="Diguanylate_Cyclase"/>
</dbReference>
<gene>
    <name evidence="5" type="ORF">JR064_03550</name>
</gene>
<feature type="domain" description="GGDEF" evidence="4">
    <location>
        <begin position="191"/>
        <end position="320"/>
    </location>
</feature>
<comment type="caution">
    <text evidence="5">The sequence shown here is derived from an EMBL/GenBank/DDBJ whole genome shotgun (WGS) entry which is preliminary data.</text>
</comment>